<accession>A0A0B7MK92</accession>
<feature type="region of interest" description="Disordered" evidence="1">
    <location>
        <begin position="34"/>
        <end position="56"/>
    </location>
</feature>
<dbReference type="Proteomes" id="UP000046155">
    <property type="component" value="Unassembled WGS sequence"/>
</dbReference>
<gene>
    <name evidence="2" type="ORF">SSCH_220004</name>
</gene>
<sequence>MVMEQAPVGLEEVQVQEQEEVLAEALAEEQEAAQVKVPVKAPEEDPVEDPVEEEGQEWVPAGTAYVLHVVHKYRINWEPRAHP</sequence>
<protein>
    <submittedName>
        <fullName evidence="2">Uncharacterized protein</fullName>
    </submittedName>
</protein>
<reference evidence="3" key="1">
    <citation type="submission" date="2015-01" db="EMBL/GenBank/DDBJ databases">
        <authorList>
            <person name="Manzoor Shahid"/>
            <person name="Zubair Saima"/>
        </authorList>
    </citation>
    <scope>NUCLEOTIDE SEQUENCE [LARGE SCALE GENOMIC DNA]</scope>
    <source>
        <strain evidence="3">Sp3</strain>
    </source>
</reference>
<dbReference type="AlphaFoldDB" id="A0A0B7MK92"/>
<organism evidence="2 3">
    <name type="scientific">Syntrophaceticus schinkii</name>
    <dbReference type="NCBI Taxonomy" id="499207"/>
    <lineage>
        <taxon>Bacteria</taxon>
        <taxon>Bacillati</taxon>
        <taxon>Bacillota</taxon>
        <taxon>Clostridia</taxon>
        <taxon>Thermoanaerobacterales</taxon>
        <taxon>Thermoanaerobacterales Family III. Incertae Sedis</taxon>
        <taxon>Syntrophaceticus</taxon>
    </lineage>
</organism>
<evidence type="ECO:0000256" key="1">
    <source>
        <dbReference type="SAM" id="MobiDB-lite"/>
    </source>
</evidence>
<feature type="compositionally biased region" description="Acidic residues" evidence="1">
    <location>
        <begin position="44"/>
        <end position="56"/>
    </location>
</feature>
<dbReference type="EMBL" id="CDRZ01000135">
    <property type="protein sequence ID" value="CEO88598.1"/>
    <property type="molecule type" value="Genomic_DNA"/>
</dbReference>
<evidence type="ECO:0000313" key="2">
    <source>
        <dbReference type="EMBL" id="CEO88598.1"/>
    </source>
</evidence>
<name>A0A0B7MK92_9FIRM</name>
<proteinExistence type="predicted"/>
<keyword evidence="3" id="KW-1185">Reference proteome</keyword>
<evidence type="ECO:0000313" key="3">
    <source>
        <dbReference type="Proteomes" id="UP000046155"/>
    </source>
</evidence>